<dbReference type="Proteomes" id="UP000798662">
    <property type="component" value="Chromosome 3"/>
</dbReference>
<organism evidence="1 2">
    <name type="scientific">Pyropia yezoensis</name>
    <name type="common">Susabi-nori</name>
    <name type="synonym">Porphyra yezoensis</name>
    <dbReference type="NCBI Taxonomy" id="2788"/>
    <lineage>
        <taxon>Eukaryota</taxon>
        <taxon>Rhodophyta</taxon>
        <taxon>Bangiophyceae</taxon>
        <taxon>Bangiales</taxon>
        <taxon>Bangiaceae</taxon>
        <taxon>Pyropia</taxon>
    </lineage>
</organism>
<sequence>MGRFSAATVVAVAAAATALLACPADARLVGSARQADVAAAVLDETPYRTEEALVDVGFETAEPVDDFLGEEELPAETEAVLGEEELPAETGAVLGEEELPAETEAVLGDEVYPTHTPYPSEEVAVEPMAYPVQTAMPYSMPTAVVQEGKPVYSGPRPAETGAVLGDEVYPTHTPYPSEEVAVEPMAYPVQTAMPYSMPTAVVQEGKPVYSGPRPAETGAVLGDEVYPTHTPYPSEEVAVEPMAYPVQTAMPYSMPTAVVQEGKPVYSGPRPAETGAVLGDEVYPTHTPYPSEEVAVEPMAYPVQTAMPYSMPTAVVQEGKPVYSGPRKFAPTLAAAQQMTYDAYMQWLSAMPAPYVPIHQQQKPVYTPVTKKVVVAKQPVLVQAPRPVKPLAAVQQLPFLVPHGQGLGRPGPRVVTASGVTSYSAEVAA</sequence>
<gene>
    <name evidence="1" type="ORF">I4F81_012199</name>
</gene>
<evidence type="ECO:0000313" key="2">
    <source>
        <dbReference type="Proteomes" id="UP000798662"/>
    </source>
</evidence>
<accession>A0ACC3CIU4</accession>
<proteinExistence type="predicted"/>
<protein>
    <submittedName>
        <fullName evidence="1">Uncharacterized protein</fullName>
    </submittedName>
</protein>
<comment type="caution">
    <text evidence="1">The sequence shown here is derived from an EMBL/GenBank/DDBJ whole genome shotgun (WGS) entry which is preliminary data.</text>
</comment>
<keyword evidence="2" id="KW-1185">Reference proteome</keyword>
<dbReference type="EMBL" id="CM020620">
    <property type="protein sequence ID" value="KAK1869733.1"/>
    <property type="molecule type" value="Genomic_DNA"/>
</dbReference>
<name>A0ACC3CIU4_PYRYE</name>
<reference evidence="1" key="1">
    <citation type="submission" date="2019-11" db="EMBL/GenBank/DDBJ databases">
        <title>Nori genome reveals adaptations in red seaweeds to the harsh intertidal environment.</title>
        <authorList>
            <person name="Wang D."/>
            <person name="Mao Y."/>
        </authorList>
    </citation>
    <scope>NUCLEOTIDE SEQUENCE</scope>
    <source>
        <tissue evidence="1">Gametophyte</tissue>
    </source>
</reference>
<evidence type="ECO:0000313" key="1">
    <source>
        <dbReference type="EMBL" id="KAK1869733.1"/>
    </source>
</evidence>